<dbReference type="EMBL" id="BLLF01000223">
    <property type="protein sequence ID" value="GFH09295.1"/>
    <property type="molecule type" value="Genomic_DNA"/>
</dbReference>
<protein>
    <submittedName>
        <fullName evidence="3">N-acetyltransferase domain-containing protein</fullName>
    </submittedName>
</protein>
<keyword evidence="4" id="KW-1185">Reference proteome</keyword>
<feature type="domain" description="N-acetyltransferase" evidence="2">
    <location>
        <begin position="212"/>
        <end position="309"/>
    </location>
</feature>
<evidence type="ECO:0000313" key="3">
    <source>
        <dbReference type="EMBL" id="GFH09295.1"/>
    </source>
</evidence>
<dbReference type="SUPFAM" id="SSF55729">
    <property type="entry name" value="Acyl-CoA N-acyltransferases (Nat)"/>
    <property type="match status" value="1"/>
</dbReference>
<dbReference type="PANTHER" id="PTHR47542:SF2">
    <property type="entry name" value="ACYL-COA N-ACYLTRANSFERASES (NAT) SUPERFAMILY PROTEIN"/>
    <property type="match status" value="1"/>
</dbReference>
<name>A0A699YJ62_HAELA</name>
<dbReference type="CDD" id="cd04301">
    <property type="entry name" value="NAT_SF"/>
    <property type="match status" value="1"/>
</dbReference>
<organism evidence="3 4">
    <name type="scientific">Haematococcus lacustris</name>
    <name type="common">Green alga</name>
    <name type="synonym">Haematococcus pluvialis</name>
    <dbReference type="NCBI Taxonomy" id="44745"/>
    <lineage>
        <taxon>Eukaryota</taxon>
        <taxon>Viridiplantae</taxon>
        <taxon>Chlorophyta</taxon>
        <taxon>core chlorophytes</taxon>
        <taxon>Chlorophyceae</taxon>
        <taxon>CS clade</taxon>
        <taxon>Chlamydomonadales</taxon>
        <taxon>Haematococcaceae</taxon>
        <taxon>Haematococcus</taxon>
    </lineage>
</organism>
<dbReference type="InterPro" id="IPR016181">
    <property type="entry name" value="Acyl_CoA_acyltransferase"/>
</dbReference>
<dbReference type="GO" id="GO:0016747">
    <property type="term" value="F:acyltransferase activity, transferring groups other than amino-acyl groups"/>
    <property type="evidence" value="ECO:0007669"/>
    <property type="project" value="InterPro"/>
</dbReference>
<dbReference type="Gene3D" id="3.40.630.30">
    <property type="match status" value="1"/>
</dbReference>
<accession>A0A699YJ62</accession>
<reference evidence="3 4" key="1">
    <citation type="submission" date="2020-02" db="EMBL/GenBank/DDBJ databases">
        <title>Draft genome sequence of Haematococcus lacustris strain NIES-144.</title>
        <authorList>
            <person name="Morimoto D."/>
            <person name="Nakagawa S."/>
            <person name="Yoshida T."/>
            <person name="Sawayama S."/>
        </authorList>
    </citation>
    <scope>NUCLEOTIDE SEQUENCE [LARGE SCALE GENOMIC DNA]</scope>
    <source>
        <strain evidence="3 4">NIES-144</strain>
    </source>
</reference>
<comment type="caution">
    <text evidence="3">The sequence shown here is derived from an EMBL/GenBank/DDBJ whole genome shotgun (WGS) entry which is preliminary data.</text>
</comment>
<feature type="compositionally biased region" description="Polar residues" evidence="1">
    <location>
        <begin position="183"/>
        <end position="207"/>
    </location>
</feature>
<sequence length="332" mass="35822">MACTVPRPQSRLLSCQTAQQSARCTRHQAVSTRCRGDRPRAAVQVCMSCHHSSSEVYQATSWQYLRRWNVAGASRGPNRTESSTPYGVISAAWDRDSDVHALHALERRVFGKQAWEAVDIRKELAKRSTIAFAAYVQTDELPAAAESSTPPAHTSTVIPQPRQQQKSNTRTTAKLGPGHAAGQASSTISNVHQQGTTQHWPGQGEGSQQGCDSVLAYILASATSLNVHIARLCVRQEQRRQGLGRQLLLAVLGAAVTERRCVSASLHVAADNAAALGLYLATGFQVVGHLLDYYRPGSHACKLMFDDLDTSDVVQASIQQSGAASKPSSQAQ</sequence>
<dbReference type="InterPro" id="IPR000182">
    <property type="entry name" value="GNAT_dom"/>
</dbReference>
<evidence type="ECO:0000259" key="2">
    <source>
        <dbReference type="PROSITE" id="PS51186"/>
    </source>
</evidence>
<feature type="compositionally biased region" description="Polar residues" evidence="1">
    <location>
        <begin position="146"/>
        <end position="172"/>
    </location>
</feature>
<proteinExistence type="predicted"/>
<dbReference type="Proteomes" id="UP000485058">
    <property type="component" value="Unassembled WGS sequence"/>
</dbReference>
<dbReference type="PANTHER" id="PTHR47542">
    <property type="entry name" value="ACYL-COA N-ACYLTRANSFERASES (NAT) SUPERFAMILY PROTEIN"/>
    <property type="match status" value="1"/>
</dbReference>
<gene>
    <name evidence="3" type="ORF">HaLaN_04405</name>
</gene>
<evidence type="ECO:0000313" key="4">
    <source>
        <dbReference type="Proteomes" id="UP000485058"/>
    </source>
</evidence>
<evidence type="ECO:0000256" key="1">
    <source>
        <dbReference type="SAM" id="MobiDB-lite"/>
    </source>
</evidence>
<dbReference type="PROSITE" id="PS51186">
    <property type="entry name" value="GNAT"/>
    <property type="match status" value="1"/>
</dbReference>
<feature type="region of interest" description="Disordered" evidence="1">
    <location>
        <begin position="142"/>
        <end position="207"/>
    </location>
</feature>
<dbReference type="Pfam" id="PF00583">
    <property type="entry name" value="Acetyltransf_1"/>
    <property type="match status" value="1"/>
</dbReference>
<keyword evidence="3" id="KW-0808">Transferase</keyword>
<dbReference type="AlphaFoldDB" id="A0A699YJ62"/>